<evidence type="ECO:0000313" key="8">
    <source>
        <dbReference type="Ensembl" id="ENSHHUP00000014214.1"/>
    </source>
</evidence>
<dbReference type="PROSITE" id="PS50835">
    <property type="entry name" value="IG_LIKE"/>
    <property type="match status" value="1"/>
</dbReference>
<dbReference type="InterPro" id="IPR051287">
    <property type="entry name" value="TCR_variable_region"/>
</dbReference>
<dbReference type="InterPro" id="IPR036179">
    <property type="entry name" value="Ig-like_dom_sf"/>
</dbReference>
<keyword evidence="5" id="KW-0391">Immunity</keyword>
<dbReference type="PANTHER" id="PTHR19367:SF18">
    <property type="entry name" value="T CELL RECEPTOR ALPHA VARIABLE 16"/>
    <property type="match status" value="1"/>
</dbReference>
<dbReference type="GO" id="GO:0002250">
    <property type="term" value="P:adaptive immune response"/>
    <property type="evidence" value="ECO:0007669"/>
    <property type="project" value="UniProtKB-KW"/>
</dbReference>
<keyword evidence="2" id="KW-1064">Adaptive immunity</keyword>
<keyword evidence="5" id="KW-1279">T cell receptor</keyword>
<dbReference type="AlphaFoldDB" id="A0A4W5KSJ2"/>
<evidence type="ECO:0000313" key="9">
    <source>
        <dbReference type="Proteomes" id="UP000314982"/>
    </source>
</evidence>
<dbReference type="SUPFAM" id="SSF48726">
    <property type="entry name" value="Immunoglobulin"/>
    <property type="match status" value="1"/>
</dbReference>
<feature type="signal peptide" evidence="6">
    <location>
        <begin position="1"/>
        <end position="21"/>
    </location>
</feature>
<dbReference type="SMART" id="SM00406">
    <property type="entry name" value="IGv"/>
    <property type="match status" value="1"/>
</dbReference>
<protein>
    <recommendedName>
        <fullName evidence="7">Ig-like domain-containing protein</fullName>
    </recommendedName>
</protein>
<dbReference type="PANTHER" id="PTHR19367">
    <property type="entry name" value="T-CELL RECEPTOR ALPHA CHAIN V REGION"/>
    <property type="match status" value="1"/>
</dbReference>
<evidence type="ECO:0000256" key="5">
    <source>
        <dbReference type="ARBA" id="ARBA00043266"/>
    </source>
</evidence>
<evidence type="ECO:0000259" key="7">
    <source>
        <dbReference type="PROSITE" id="PS50835"/>
    </source>
</evidence>
<keyword evidence="3" id="KW-0675">Receptor</keyword>
<dbReference type="Pfam" id="PF07686">
    <property type="entry name" value="V-set"/>
    <property type="match status" value="1"/>
</dbReference>
<dbReference type="Ensembl" id="ENSHHUT00000014689.1">
    <property type="protein sequence ID" value="ENSHHUP00000014214.1"/>
    <property type="gene ID" value="ENSHHUG00000008788.1"/>
</dbReference>
<feature type="chain" id="PRO_5021281573" description="Ig-like domain-containing protein" evidence="6">
    <location>
        <begin position="22"/>
        <end position="124"/>
    </location>
</feature>
<proteinExistence type="predicted"/>
<feature type="domain" description="Ig-like" evidence="7">
    <location>
        <begin position="23"/>
        <end position="124"/>
    </location>
</feature>
<organism evidence="8 9">
    <name type="scientific">Hucho hucho</name>
    <name type="common">huchen</name>
    <dbReference type="NCBI Taxonomy" id="62062"/>
    <lineage>
        <taxon>Eukaryota</taxon>
        <taxon>Metazoa</taxon>
        <taxon>Chordata</taxon>
        <taxon>Craniata</taxon>
        <taxon>Vertebrata</taxon>
        <taxon>Euteleostomi</taxon>
        <taxon>Actinopterygii</taxon>
        <taxon>Neopterygii</taxon>
        <taxon>Teleostei</taxon>
        <taxon>Protacanthopterygii</taxon>
        <taxon>Salmoniformes</taxon>
        <taxon>Salmonidae</taxon>
        <taxon>Salmoninae</taxon>
        <taxon>Hucho</taxon>
    </lineage>
</organism>
<evidence type="ECO:0000256" key="3">
    <source>
        <dbReference type="ARBA" id="ARBA00023170"/>
    </source>
</evidence>
<evidence type="ECO:0000256" key="4">
    <source>
        <dbReference type="ARBA" id="ARBA00023319"/>
    </source>
</evidence>
<reference evidence="8" key="3">
    <citation type="submission" date="2025-09" db="UniProtKB">
        <authorList>
            <consortium name="Ensembl"/>
        </authorList>
    </citation>
    <scope>IDENTIFICATION</scope>
</reference>
<dbReference type="GeneTree" id="ENSGT00940000177364"/>
<keyword evidence="4" id="KW-0393">Immunoglobulin domain</keyword>
<sequence length="124" mass="13624">MHPIVLLSWLFLLSPSQCGAADPVVLQPGHLLTLPGNTTTSSPVTLQCSLGPGFSMSSYTMMWYRQVRYGGPVEFLIKEYEKPLGRHKVDLDTSGNRFILQISELVVEDSGVYYCAASHSESTA</sequence>
<reference evidence="8" key="2">
    <citation type="submission" date="2025-08" db="UniProtKB">
        <authorList>
            <consortium name="Ensembl"/>
        </authorList>
    </citation>
    <scope>IDENTIFICATION</scope>
</reference>
<name>A0A4W5KSJ2_9TELE</name>
<dbReference type="Proteomes" id="UP000314982">
    <property type="component" value="Unassembled WGS sequence"/>
</dbReference>
<evidence type="ECO:0000256" key="1">
    <source>
        <dbReference type="ARBA" id="ARBA00022729"/>
    </source>
</evidence>
<evidence type="ECO:0000256" key="2">
    <source>
        <dbReference type="ARBA" id="ARBA00023130"/>
    </source>
</evidence>
<dbReference type="InterPro" id="IPR007110">
    <property type="entry name" value="Ig-like_dom"/>
</dbReference>
<dbReference type="InterPro" id="IPR013783">
    <property type="entry name" value="Ig-like_fold"/>
</dbReference>
<dbReference type="InterPro" id="IPR013106">
    <property type="entry name" value="Ig_V-set"/>
</dbReference>
<reference evidence="9" key="1">
    <citation type="submission" date="2018-06" db="EMBL/GenBank/DDBJ databases">
        <title>Genome assembly of Danube salmon.</title>
        <authorList>
            <person name="Macqueen D.J."/>
            <person name="Gundappa M.K."/>
        </authorList>
    </citation>
    <scope>NUCLEOTIDE SEQUENCE [LARGE SCALE GENOMIC DNA]</scope>
</reference>
<evidence type="ECO:0000256" key="6">
    <source>
        <dbReference type="SAM" id="SignalP"/>
    </source>
</evidence>
<keyword evidence="1 6" id="KW-0732">Signal</keyword>
<dbReference type="Gene3D" id="2.60.40.10">
    <property type="entry name" value="Immunoglobulins"/>
    <property type="match status" value="1"/>
</dbReference>
<dbReference type="GO" id="GO:0042101">
    <property type="term" value="C:T cell receptor complex"/>
    <property type="evidence" value="ECO:0007669"/>
    <property type="project" value="UniProtKB-KW"/>
</dbReference>
<accession>A0A4W5KSJ2</accession>
<keyword evidence="9" id="KW-1185">Reference proteome</keyword>